<feature type="signal peptide" evidence="2">
    <location>
        <begin position="1"/>
        <end position="19"/>
    </location>
</feature>
<sequence>MSRFILVTALALSGTLLQADGLADLKAALKALPQASKVSARIEEESREQEGGKDHIERRTVRLEDGPGGTRILEDSRLPAPAGKSNPDTSNAKKGDRPFEGVLRPAAGLLEQLDKARLVEERPETREGQPVRRLKLVLEMKLEAEAKSKLKKAVHEATVWIGADGLPIAMDQQIEIKARVLLVATVWTKVDIHIRYQRNQGRLLVLEERSDVQGSAMGKSFSAHETTRCSVLP</sequence>
<keyword evidence="2" id="KW-0732">Signal</keyword>
<gene>
    <name evidence="3" type="ORF">IPN91_06955</name>
</gene>
<accession>A0A936F2F0</accession>
<feature type="compositionally biased region" description="Basic and acidic residues" evidence="1">
    <location>
        <begin position="40"/>
        <end position="65"/>
    </location>
</feature>
<reference evidence="3 4" key="1">
    <citation type="submission" date="2020-10" db="EMBL/GenBank/DDBJ databases">
        <title>Connecting structure to function with the recovery of over 1000 high-quality activated sludge metagenome-assembled genomes encoding full-length rRNA genes using long-read sequencing.</title>
        <authorList>
            <person name="Singleton C.M."/>
            <person name="Petriglieri F."/>
            <person name="Kristensen J.M."/>
            <person name="Kirkegaard R.H."/>
            <person name="Michaelsen T.Y."/>
            <person name="Andersen M.H."/>
            <person name="Karst S.M."/>
            <person name="Dueholm M.S."/>
            <person name="Nielsen P.H."/>
            <person name="Albertsen M."/>
        </authorList>
    </citation>
    <scope>NUCLEOTIDE SEQUENCE [LARGE SCALE GENOMIC DNA]</scope>
    <source>
        <strain evidence="3">OdNE_18-Q3-R46-58_MAXAC.008</strain>
    </source>
</reference>
<evidence type="ECO:0000256" key="1">
    <source>
        <dbReference type="SAM" id="MobiDB-lite"/>
    </source>
</evidence>
<evidence type="ECO:0000313" key="3">
    <source>
        <dbReference type="EMBL" id="MBK8572380.1"/>
    </source>
</evidence>
<name>A0A936F2F0_9BACT</name>
<dbReference type="Proteomes" id="UP000709959">
    <property type="component" value="Unassembled WGS sequence"/>
</dbReference>
<evidence type="ECO:0000256" key="2">
    <source>
        <dbReference type="SAM" id="SignalP"/>
    </source>
</evidence>
<feature type="region of interest" description="Disordered" evidence="1">
    <location>
        <begin position="37"/>
        <end position="98"/>
    </location>
</feature>
<proteinExistence type="predicted"/>
<comment type="caution">
    <text evidence="3">The sequence shown here is derived from an EMBL/GenBank/DDBJ whole genome shotgun (WGS) entry which is preliminary data.</text>
</comment>
<evidence type="ECO:0000313" key="4">
    <source>
        <dbReference type="Proteomes" id="UP000709959"/>
    </source>
</evidence>
<dbReference type="AlphaFoldDB" id="A0A936F2F0"/>
<protein>
    <submittedName>
        <fullName evidence="3">Uncharacterized protein</fullName>
    </submittedName>
</protein>
<organism evidence="3 4">
    <name type="scientific">Candidatus Geothrix odensensis</name>
    <dbReference type="NCBI Taxonomy" id="2954440"/>
    <lineage>
        <taxon>Bacteria</taxon>
        <taxon>Pseudomonadati</taxon>
        <taxon>Acidobacteriota</taxon>
        <taxon>Holophagae</taxon>
        <taxon>Holophagales</taxon>
        <taxon>Holophagaceae</taxon>
        <taxon>Geothrix</taxon>
    </lineage>
</organism>
<dbReference type="EMBL" id="JADKCH010000004">
    <property type="protein sequence ID" value="MBK8572380.1"/>
    <property type="molecule type" value="Genomic_DNA"/>
</dbReference>
<feature type="chain" id="PRO_5037920469" evidence="2">
    <location>
        <begin position="20"/>
        <end position="233"/>
    </location>
</feature>